<dbReference type="InterPro" id="IPR028082">
    <property type="entry name" value="Peripla_BP_I"/>
</dbReference>
<evidence type="ECO:0000313" key="4">
    <source>
        <dbReference type="EMBL" id="HHM67741.1"/>
    </source>
</evidence>
<dbReference type="InterPro" id="IPR028081">
    <property type="entry name" value="Leu-bd"/>
</dbReference>
<evidence type="ECO:0000259" key="3">
    <source>
        <dbReference type="Pfam" id="PF13458"/>
    </source>
</evidence>
<comment type="similarity">
    <text evidence="1">Belongs to the leucine-binding protein family.</text>
</comment>
<protein>
    <recommendedName>
        <fullName evidence="3">Leucine-binding protein domain-containing protein</fullName>
    </recommendedName>
</protein>
<feature type="domain" description="Leucine-binding protein" evidence="3">
    <location>
        <begin position="3"/>
        <end position="108"/>
    </location>
</feature>
<dbReference type="AlphaFoldDB" id="A0A7C5RE75"/>
<dbReference type="Pfam" id="PF13458">
    <property type="entry name" value="Peripla_BP_6"/>
    <property type="match status" value="1"/>
</dbReference>
<organism evidence="4">
    <name type="scientific">Thermus caliditerrae</name>
    <dbReference type="NCBI Taxonomy" id="1330700"/>
    <lineage>
        <taxon>Bacteria</taxon>
        <taxon>Thermotogati</taxon>
        <taxon>Deinococcota</taxon>
        <taxon>Deinococci</taxon>
        <taxon>Thermales</taxon>
        <taxon>Thermaceae</taxon>
        <taxon>Thermus</taxon>
    </lineage>
</organism>
<dbReference type="PANTHER" id="PTHR30483:SF6">
    <property type="entry name" value="PERIPLASMIC BINDING PROTEIN OF ABC TRANSPORTER FOR NATURAL AMINO ACIDS"/>
    <property type="match status" value="1"/>
</dbReference>
<sequence length="124" mass="13354">MELAGPAAEGVYITTTLDRDSRSAEVQGFLRKYQDRTGIPADMVGASGYAALKVMAQAVQRAGSFDGQAIRRGLLGLINIETAVGKVYFFTTEGDPVKSATVQVVKNGQFRRFLNVTDLALLKP</sequence>
<dbReference type="InterPro" id="IPR051010">
    <property type="entry name" value="BCAA_transport"/>
</dbReference>
<keyword evidence="2" id="KW-0732">Signal</keyword>
<name>A0A7C5RE75_9DEIN</name>
<evidence type="ECO:0000256" key="2">
    <source>
        <dbReference type="ARBA" id="ARBA00022729"/>
    </source>
</evidence>
<reference evidence="4" key="1">
    <citation type="journal article" date="2020" name="mSystems">
        <title>Genome- and Community-Level Interaction Insights into Carbon Utilization and Element Cycling Functions of Hydrothermarchaeota in Hydrothermal Sediment.</title>
        <authorList>
            <person name="Zhou Z."/>
            <person name="Liu Y."/>
            <person name="Xu W."/>
            <person name="Pan J."/>
            <person name="Luo Z.H."/>
            <person name="Li M."/>
        </authorList>
    </citation>
    <scope>NUCLEOTIDE SEQUENCE [LARGE SCALE GENOMIC DNA]</scope>
    <source>
        <strain evidence="4">SpSt-1071</strain>
    </source>
</reference>
<dbReference type="PANTHER" id="PTHR30483">
    <property type="entry name" value="LEUCINE-SPECIFIC-BINDING PROTEIN"/>
    <property type="match status" value="1"/>
</dbReference>
<evidence type="ECO:0000256" key="1">
    <source>
        <dbReference type="ARBA" id="ARBA00010062"/>
    </source>
</evidence>
<accession>A0A7C5RE75</accession>
<dbReference type="Gene3D" id="3.40.50.2300">
    <property type="match status" value="2"/>
</dbReference>
<gene>
    <name evidence="4" type="ORF">ENM28_03320</name>
</gene>
<dbReference type="EMBL" id="DRXE01000126">
    <property type="protein sequence ID" value="HHM67741.1"/>
    <property type="molecule type" value="Genomic_DNA"/>
</dbReference>
<proteinExistence type="inferred from homology"/>
<dbReference type="SUPFAM" id="SSF53822">
    <property type="entry name" value="Periplasmic binding protein-like I"/>
    <property type="match status" value="1"/>
</dbReference>
<comment type="caution">
    <text evidence="4">The sequence shown here is derived from an EMBL/GenBank/DDBJ whole genome shotgun (WGS) entry which is preliminary data.</text>
</comment>